<sequence length="1564" mass="166854">MREDAGALDASAGGTGILHQEGGAPQTQQRRRRGQEIETDDFHAEADEDLTEDAEELTQNHVSSGGGGGGGGEFQKRMQDEKVRQQVQRPGSGALFHSANCLRDHGLMRSVARLEQEIDLKGGVAARRQLKTVEQLQRTALAQVDACLHADRNWCASLGSDGVISVWDYAIGRCIHRFVTKQSGAGSAARGLFFHGQDRVVAIFDTFFAICNQLIGQLPKLHRTGITALVASTPREAMRSGTRAFEVATGSAEGSLVLWRVQVRSSGTRKPGAVDLLDRSGWLDLEGSGRLTLSARDDVAHPGGVISLRVDSTQETLLSFGRDLVLVLWDLNGHKDSSAVATARRRWTLLGDIDPDAAQFLFMRMSTSSLPDGALLGCPLRDGELYGYADAGEVSDILSGGRCASPNLERRPEGTAAPAIRELLRLQRVGSLWAGLKPGVDSSSLPLIRRLVQHPREPDVVCAISDHGVHIVRCEVEPQLRACASIPGCGRVAFFMHEQRLKAARISVETLEAPQNASPSSADFDTGTLCSHLSSMASPQPFGVRSGPRTLQWPGTPQVHVFARVKSCLVAVVWPSVERYIVLSMTSTQQNDKDFFADGESDGQTDDENDTREPNWHVSMVDQGIGSSAAWSWTPREVILGDDDTPTRLQEPGLATLVTGVETRYRAQASDRGAEDGTVEPKSRSFRARKRMASLMTRPSSTSIDKGPTASASGPGTVAVKSPPAAAAAAAAAASSGVGGGGGGVSAGGSEDHGLQIRRSPSVGSDGQGPKNFSMTRITSPGSGAGSPRHSARLISQQKHAAVPVGPPHLCLTKFTLSGEHVTVEGRQIALLACDPIALHGGGPALLVSFGNVSPRTSLSERPNTGTQSAGDEPHTPGDMDSMGASVDSDSTVTGRTSAQALAGGTEGLDRDRMLAFKSRFFYWTTLPAALSDRDAAAVEIEGAQELIFVKLRPCGDEIETPSLVQWSCMGSATPFTLEPSLSSLTCALAYGPRVEMLTLTTTAGVQASKASFRWQGSASAGKTVEEIEWFNGTLLVRTRDDVRVVYWAARNPKDAVPLAHVRSTLNTFREKALNQKDRRSALTSGTRLASMRLRQSKASTSTTAGGGPMDKDAQEVLWMPALLPHERATVRGCDMEILTNAVPYPRAATALATVHRGRVILAQGLGLDGSASIDDAFSRFAFLVSGGFLDAAMAWARRRLGPEEQDRASAFLEARGHVQEAASLAAAAGPPSLAALLMVLLAAIPGTVAQESRAIKPFFVAKDEEAHTVVKLRTKAQTEVSCQLSHVTSSQDPAGAQGGADGGANANNGNGLRGNLAGSPEQQVFQAVHGDVEAMLARLNGICIRKTIEYWKYELCFESKVTQSHGRNAFLLGTYVGMDGVNQLYDEGTRCEALTGNVGRESRVEFVCDDALRLLSVVEVSTCSYMIYVSTPVVCGHPQFQQNLKRVPGISTGSNAGPLRDEWTLELFETADGQVACVAAALDPGSMLNFKSFEISLSVVTPSMELKTAHDMARSRGRQTLSQKENHYEVRRVEDNTRIILASGSAFRGGLTYAVVQGAAQPL</sequence>
<keyword evidence="2" id="KW-0732">Signal</keyword>
<dbReference type="OrthoDB" id="448954at2759"/>
<feature type="region of interest" description="Disordered" evidence="6">
    <location>
        <begin position="1286"/>
        <end position="1316"/>
    </location>
</feature>
<keyword evidence="9" id="KW-1185">Reference proteome</keyword>
<dbReference type="InterPro" id="IPR036607">
    <property type="entry name" value="PRKCSH"/>
</dbReference>
<keyword evidence="5" id="KW-0853">WD repeat</keyword>
<evidence type="ECO:0000313" key="8">
    <source>
        <dbReference type="EMBL" id="GBG32714.1"/>
    </source>
</evidence>
<name>A0A2R5GXM1_9STRA</name>
<dbReference type="SMART" id="SM00320">
    <property type="entry name" value="WD40"/>
    <property type="match status" value="3"/>
</dbReference>
<feature type="region of interest" description="Disordered" evidence="6">
    <location>
        <begin position="735"/>
        <end position="801"/>
    </location>
</feature>
<dbReference type="Pfam" id="PF13015">
    <property type="entry name" value="PRKCSH_1"/>
    <property type="match status" value="1"/>
</dbReference>
<dbReference type="InterPro" id="IPR045149">
    <property type="entry name" value="OS-9-like"/>
</dbReference>
<evidence type="ECO:0000313" key="9">
    <source>
        <dbReference type="Proteomes" id="UP000241890"/>
    </source>
</evidence>
<feature type="region of interest" description="Disordered" evidence="6">
    <location>
        <begin position="1"/>
        <end position="80"/>
    </location>
</feature>
<feature type="repeat" description="WD" evidence="5">
    <location>
        <begin position="298"/>
        <end position="339"/>
    </location>
</feature>
<dbReference type="PANTHER" id="PTHR15414:SF0">
    <property type="entry name" value="ENDOPLASMIC RETICULUM LECTIN 1"/>
    <property type="match status" value="1"/>
</dbReference>
<feature type="compositionally biased region" description="Polar residues" evidence="6">
    <location>
        <begin position="856"/>
        <end position="870"/>
    </location>
</feature>
<reference evidence="8 9" key="1">
    <citation type="submission" date="2017-12" db="EMBL/GenBank/DDBJ databases">
        <title>Sequencing, de novo assembly and annotation of complete genome of a new Thraustochytrid species, strain FCC1311.</title>
        <authorList>
            <person name="Sedici K."/>
            <person name="Godart F."/>
            <person name="Aiese Cigliano R."/>
            <person name="Sanseverino W."/>
            <person name="Barakat M."/>
            <person name="Ortet P."/>
            <person name="Marechal E."/>
            <person name="Cagnac O."/>
            <person name="Amato A."/>
        </authorList>
    </citation>
    <scope>NUCLEOTIDE SEQUENCE [LARGE SCALE GENOMIC DNA]</scope>
</reference>
<dbReference type="PROSITE" id="PS50082">
    <property type="entry name" value="WD_REPEATS_2"/>
    <property type="match status" value="1"/>
</dbReference>
<dbReference type="PANTHER" id="PTHR15414">
    <property type="entry name" value="OS-9-RELATED"/>
    <property type="match status" value="1"/>
</dbReference>
<dbReference type="EMBL" id="BEYU01000128">
    <property type="protein sequence ID" value="GBG32714.1"/>
    <property type="molecule type" value="Genomic_DNA"/>
</dbReference>
<dbReference type="Proteomes" id="UP000241890">
    <property type="component" value="Unassembled WGS sequence"/>
</dbReference>
<dbReference type="Gene3D" id="2.130.10.10">
    <property type="entry name" value="YVTN repeat-like/Quinoprotein amine dehydrogenase"/>
    <property type="match status" value="1"/>
</dbReference>
<proteinExistence type="predicted"/>
<organism evidence="8 9">
    <name type="scientific">Hondaea fermentalgiana</name>
    <dbReference type="NCBI Taxonomy" id="2315210"/>
    <lineage>
        <taxon>Eukaryota</taxon>
        <taxon>Sar</taxon>
        <taxon>Stramenopiles</taxon>
        <taxon>Bigyra</taxon>
        <taxon>Labyrinthulomycetes</taxon>
        <taxon>Thraustochytrida</taxon>
        <taxon>Thraustochytriidae</taxon>
        <taxon>Hondaea</taxon>
    </lineage>
</organism>
<feature type="compositionally biased region" description="Basic and acidic residues" evidence="6">
    <location>
        <begin position="34"/>
        <end position="45"/>
    </location>
</feature>
<dbReference type="GO" id="GO:0005788">
    <property type="term" value="C:endoplasmic reticulum lumen"/>
    <property type="evidence" value="ECO:0007669"/>
    <property type="project" value="TreeGrafter"/>
</dbReference>
<dbReference type="Gene3D" id="2.70.130.10">
    <property type="entry name" value="Mannose-6-phosphate receptor binding domain"/>
    <property type="match status" value="1"/>
</dbReference>
<feature type="region of interest" description="Disordered" evidence="6">
    <location>
        <begin position="665"/>
        <end position="720"/>
    </location>
</feature>
<keyword evidence="3" id="KW-0256">Endoplasmic reticulum</keyword>
<dbReference type="InterPro" id="IPR009011">
    <property type="entry name" value="Man6P_isomerase_rcpt-bd_dom_sf"/>
</dbReference>
<feature type="compositionally biased region" description="Basic and acidic residues" evidence="6">
    <location>
        <begin position="672"/>
        <end position="683"/>
    </location>
</feature>
<feature type="compositionally biased region" description="Gly residues" evidence="6">
    <location>
        <begin position="737"/>
        <end position="747"/>
    </location>
</feature>
<feature type="compositionally biased region" description="Low complexity" evidence="6">
    <location>
        <begin position="1304"/>
        <end position="1316"/>
    </location>
</feature>
<feature type="domain" description="MRH" evidence="7">
    <location>
        <begin position="1342"/>
        <end position="1438"/>
    </location>
</feature>
<evidence type="ECO:0000256" key="5">
    <source>
        <dbReference type="PROSITE-ProRule" id="PRU00221"/>
    </source>
</evidence>
<dbReference type="SUPFAM" id="SSF50978">
    <property type="entry name" value="WD40 repeat-like"/>
    <property type="match status" value="1"/>
</dbReference>
<dbReference type="InParanoid" id="A0A2R5GXM1"/>
<evidence type="ECO:0000259" key="7">
    <source>
        <dbReference type="PROSITE" id="PS51914"/>
    </source>
</evidence>
<evidence type="ECO:0000256" key="1">
    <source>
        <dbReference type="ARBA" id="ARBA00004240"/>
    </source>
</evidence>
<dbReference type="GO" id="GO:0030970">
    <property type="term" value="P:retrograde protein transport, ER to cytosol"/>
    <property type="evidence" value="ECO:0007669"/>
    <property type="project" value="TreeGrafter"/>
</dbReference>
<dbReference type="InterPro" id="IPR001680">
    <property type="entry name" value="WD40_rpt"/>
</dbReference>
<gene>
    <name evidence="8" type="ORF">FCC1311_089392</name>
</gene>
<accession>A0A2R5GXM1</accession>
<dbReference type="InterPro" id="IPR044865">
    <property type="entry name" value="MRH_dom"/>
</dbReference>
<feature type="compositionally biased region" description="Gly residues" evidence="6">
    <location>
        <begin position="64"/>
        <end position="73"/>
    </location>
</feature>
<feature type="region of interest" description="Disordered" evidence="6">
    <location>
        <begin position="856"/>
        <end position="905"/>
    </location>
</feature>
<feature type="compositionally biased region" description="Acidic residues" evidence="6">
    <location>
        <begin position="597"/>
        <end position="610"/>
    </location>
</feature>
<feature type="compositionally biased region" description="Polar residues" evidence="6">
    <location>
        <begin position="771"/>
        <end position="782"/>
    </location>
</feature>
<dbReference type="InterPro" id="IPR015943">
    <property type="entry name" value="WD40/YVTN_repeat-like_dom_sf"/>
</dbReference>
<feature type="compositionally biased region" description="Acidic residues" evidence="6">
    <location>
        <begin position="46"/>
        <end position="56"/>
    </location>
</feature>
<evidence type="ECO:0000256" key="6">
    <source>
        <dbReference type="SAM" id="MobiDB-lite"/>
    </source>
</evidence>
<keyword evidence="4" id="KW-1015">Disulfide bond</keyword>
<dbReference type="PROSITE" id="PS51914">
    <property type="entry name" value="MRH"/>
    <property type="match status" value="1"/>
</dbReference>
<evidence type="ECO:0000256" key="3">
    <source>
        <dbReference type="ARBA" id="ARBA00022824"/>
    </source>
</evidence>
<evidence type="ECO:0000256" key="4">
    <source>
        <dbReference type="ARBA" id="ARBA00023157"/>
    </source>
</evidence>
<comment type="subcellular location">
    <subcellularLocation>
        <location evidence="1">Endoplasmic reticulum</location>
    </subcellularLocation>
</comment>
<feature type="compositionally biased region" description="Polar residues" evidence="6">
    <location>
        <begin position="697"/>
        <end position="714"/>
    </location>
</feature>
<dbReference type="GO" id="GO:0030968">
    <property type="term" value="P:endoplasmic reticulum unfolded protein response"/>
    <property type="evidence" value="ECO:0007669"/>
    <property type="project" value="InterPro"/>
</dbReference>
<protein>
    <submittedName>
        <fullName evidence="8">Endoplasmic reticulum lectin 1</fullName>
    </submittedName>
</protein>
<feature type="compositionally biased region" description="Polar residues" evidence="6">
    <location>
        <begin position="888"/>
        <end position="900"/>
    </location>
</feature>
<dbReference type="GO" id="GO:0030246">
    <property type="term" value="F:carbohydrate binding"/>
    <property type="evidence" value="ECO:0007669"/>
    <property type="project" value="UniProtKB-KW"/>
</dbReference>
<comment type="caution">
    <text evidence="8">The sequence shown here is derived from an EMBL/GenBank/DDBJ whole genome shotgun (WGS) entry which is preliminary data.</text>
</comment>
<dbReference type="SUPFAM" id="SSF50911">
    <property type="entry name" value="Mannose 6-phosphate receptor domain"/>
    <property type="match status" value="1"/>
</dbReference>
<keyword evidence="8" id="KW-0430">Lectin</keyword>
<dbReference type="InterPro" id="IPR036322">
    <property type="entry name" value="WD40_repeat_dom_sf"/>
</dbReference>
<evidence type="ECO:0000256" key="2">
    <source>
        <dbReference type="ARBA" id="ARBA00022729"/>
    </source>
</evidence>
<feature type="region of interest" description="Disordered" evidence="6">
    <location>
        <begin position="592"/>
        <end position="614"/>
    </location>
</feature>